<sequence length="220" mass="23600">MIKIAAMRNLLRDYRIVISLLFIIVYFALTVGLPSIVGDAWAENSIQFGIVLSAVIGIFVFNGPIIQGFHNLKGKYRKLALVIVGFLFFQTIAITISTQFIDGIGGSENQAAVEGSLKGAGGVLATLVLALFAPIVEELVFREALIGWAKSKVIVAVMAVISGVTFLYFHAPFDPAGIAFYLPGTISLIAIYLIFRKNIAASMVAHIVFNTVAAISTFAA</sequence>
<dbReference type="GO" id="GO:0008237">
    <property type="term" value="F:metallopeptidase activity"/>
    <property type="evidence" value="ECO:0007669"/>
    <property type="project" value="UniProtKB-KW"/>
</dbReference>
<feature type="transmembrane region" description="Helical" evidence="1">
    <location>
        <begin position="48"/>
        <end position="67"/>
    </location>
</feature>
<dbReference type="STRING" id="681645.CpC231_1653"/>
<reference evidence="3 4" key="2">
    <citation type="journal article" date="2011" name="PLoS ONE">
        <title>Evidence for reductive genome evolution and lateral acquisition of virulence functions in two Corynebacterium pseudotuberculosis strains.</title>
        <authorList>
            <person name="Ruiz J.C."/>
            <person name="D'Afonseca V."/>
            <person name="Silva A."/>
            <person name="Ali A."/>
            <person name="Pinto A.C."/>
            <person name="Santos A.R."/>
            <person name="Rocha A.A."/>
            <person name="Lopes D.O."/>
            <person name="Dorella F.A."/>
            <person name="Pacheco L.G."/>
            <person name="Costa M.P."/>
            <person name="Turk M.Z."/>
            <person name="Seyffert N."/>
            <person name="Moraes P.M."/>
            <person name="Soares S.C."/>
            <person name="Almeida S.S."/>
            <person name="Castro T.L."/>
            <person name="Abreu V.A."/>
            <person name="Trost E."/>
            <person name="Baumbach J."/>
            <person name="Tauch A."/>
            <person name="Schneider M.P."/>
            <person name="McCulloch J."/>
            <person name="Cerdeira L.T."/>
            <person name="Ramos R.T."/>
            <person name="Zerlotini A."/>
            <person name="Dominitini A."/>
            <person name="Resende D.M."/>
            <person name="Coser E.M."/>
            <person name="Oliveira L.M."/>
            <person name="Pedrosa A.L."/>
            <person name="Vieira C.U."/>
            <person name="Guimaraes C.T."/>
            <person name="Bartholomeu D.C."/>
            <person name="Oliveira D.M."/>
            <person name="Santos F.R."/>
            <person name="Rabelo E.M."/>
            <person name="Lobo F.P."/>
            <person name="Franco G.R."/>
            <person name="Costa A.F."/>
            <person name="Castro I.M."/>
            <person name="Dias S.R."/>
            <person name="Ferro J.A."/>
            <person name="Ortega J.M."/>
            <person name="Paiva L.V."/>
            <person name="Goulart L.R."/>
            <person name="Almeida J.F."/>
            <person name="Ferro M.I."/>
            <person name="Carneiro N.P."/>
            <person name="Falcao P.R."/>
            <person name="Grynberg P."/>
            <person name="Teixeira S.M."/>
            <person name="Brommonschenkel S."/>
            <person name="Oliveira S.C."/>
            <person name="Meyer R."/>
            <person name="Moore R.J."/>
            <person name="Miyoshi A."/>
            <person name="Oliveira G.C."/>
            <person name="Azevedo V."/>
        </authorList>
    </citation>
    <scope>NUCLEOTIDE SEQUENCE [LARGE SCALE GENOMIC DNA]</scope>
    <source>
        <strain evidence="3 4">C231</strain>
    </source>
</reference>
<name>D9QC39_CORP2</name>
<dbReference type="OrthoDB" id="4948798at2"/>
<evidence type="ECO:0000256" key="1">
    <source>
        <dbReference type="SAM" id="Phobius"/>
    </source>
</evidence>
<protein>
    <submittedName>
        <fullName evidence="3">CPBP family intramembrane metalloprotease</fullName>
    </submittedName>
</protein>
<keyword evidence="3" id="KW-0482">Metalloprotease</keyword>
<dbReference type="GO" id="GO:0004175">
    <property type="term" value="F:endopeptidase activity"/>
    <property type="evidence" value="ECO:0007669"/>
    <property type="project" value="UniProtKB-ARBA"/>
</dbReference>
<feature type="transmembrane region" description="Helical" evidence="1">
    <location>
        <begin position="121"/>
        <end position="141"/>
    </location>
</feature>
<keyword evidence="1" id="KW-0472">Membrane</keyword>
<dbReference type="EMBL" id="CP001829">
    <property type="protein sequence ID" value="ADL11115.1"/>
    <property type="molecule type" value="Genomic_DNA"/>
</dbReference>
<keyword evidence="3" id="KW-0378">Hydrolase</keyword>
<feature type="transmembrane region" description="Helical" evidence="1">
    <location>
        <begin position="16"/>
        <end position="36"/>
    </location>
</feature>
<dbReference type="InterPro" id="IPR003675">
    <property type="entry name" value="Rce1/LyrA-like_dom"/>
</dbReference>
<proteinExistence type="predicted"/>
<keyword evidence="4" id="KW-1185">Reference proteome</keyword>
<feature type="transmembrane region" description="Helical" evidence="1">
    <location>
        <begin position="153"/>
        <end position="171"/>
    </location>
</feature>
<dbReference type="GO" id="GO:0080120">
    <property type="term" value="P:CAAX-box protein maturation"/>
    <property type="evidence" value="ECO:0007669"/>
    <property type="project" value="UniProtKB-ARBA"/>
</dbReference>
<feature type="domain" description="CAAX prenyl protease 2/Lysostaphin resistance protein A-like" evidence="2">
    <location>
        <begin position="123"/>
        <end position="212"/>
    </location>
</feature>
<accession>D9QC39</accession>
<evidence type="ECO:0000313" key="4">
    <source>
        <dbReference type="Proteomes" id="UP000000276"/>
    </source>
</evidence>
<keyword evidence="1" id="KW-0812">Transmembrane</keyword>
<reference evidence="3 4" key="1">
    <citation type="journal article" date="2011" name="J. Bacteriol.">
        <title>Complete genome sequence of Corynebacterium pseudotuberculosis I19, a strain isolated from a cow in Israel with bovine mastitis.</title>
        <authorList>
            <consortium name="Consortium: Rede Paraense de Genomica e Proteomica (RPGP)"/>
            <person name="Silva A."/>
            <person name="Schneider M.P."/>
            <person name="Cerdeira L."/>
            <person name="Barbosa M.S."/>
            <person name="Ramos R.T."/>
            <person name="Carneiro A.R."/>
            <person name="Santos R."/>
            <person name="Lima M."/>
            <person name="D'Afonseca V."/>
            <person name="Almeida S.S."/>
            <person name="Santos A.R."/>
            <person name="Soares S.C."/>
            <person name="Pinto A.C."/>
            <person name="Ali A."/>
            <person name="Dorella F.A."/>
            <person name="Rocha F."/>
            <person name="de Abreu V.A."/>
            <person name="Trost E."/>
            <person name="Tauch A."/>
            <person name="Shpigel N."/>
            <person name="Miyoshi A."/>
            <person name="Azevedo V."/>
        </authorList>
    </citation>
    <scope>NUCLEOTIDE SEQUENCE [LARGE SCALE GENOMIC DNA]</scope>
    <source>
        <strain evidence="3 4">C231</strain>
    </source>
</reference>
<organism evidence="3 4">
    <name type="scientific">Corynebacterium pseudotuberculosis (strain C231)</name>
    <dbReference type="NCBI Taxonomy" id="681645"/>
    <lineage>
        <taxon>Bacteria</taxon>
        <taxon>Bacillati</taxon>
        <taxon>Actinomycetota</taxon>
        <taxon>Actinomycetes</taxon>
        <taxon>Mycobacteriales</taxon>
        <taxon>Corynebacteriaceae</taxon>
        <taxon>Corynebacterium</taxon>
    </lineage>
</organism>
<gene>
    <name evidence="3" type="ORF">CPC231_08320</name>
</gene>
<dbReference type="PATRIC" id="fig|681645.3.peg.1732"/>
<dbReference type="HOGENOM" id="CLU_109277_0_0_11"/>
<dbReference type="RefSeq" id="WP_013242508.1">
    <property type="nucleotide sequence ID" value="NC_017301.2"/>
</dbReference>
<dbReference type="AlphaFoldDB" id="D9QC39"/>
<evidence type="ECO:0000259" key="2">
    <source>
        <dbReference type="Pfam" id="PF02517"/>
    </source>
</evidence>
<dbReference type="GeneID" id="93974012"/>
<dbReference type="Pfam" id="PF02517">
    <property type="entry name" value="Rce1-like"/>
    <property type="match status" value="1"/>
</dbReference>
<evidence type="ECO:0000313" key="3">
    <source>
        <dbReference type="EMBL" id="ADL11115.1"/>
    </source>
</evidence>
<keyword evidence="3" id="KW-0645">Protease</keyword>
<keyword evidence="1" id="KW-1133">Transmembrane helix</keyword>
<feature type="transmembrane region" description="Helical" evidence="1">
    <location>
        <begin position="79"/>
        <end position="101"/>
    </location>
</feature>
<dbReference type="Proteomes" id="UP000000276">
    <property type="component" value="Chromosome"/>
</dbReference>
<feature type="transmembrane region" description="Helical" evidence="1">
    <location>
        <begin position="177"/>
        <end position="195"/>
    </location>
</feature>
<dbReference type="KEGG" id="cpq:CPC231_08320"/>